<protein>
    <submittedName>
        <fullName evidence="2">Uncharacterized protein</fullName>
    </submittedName>
</protein>
<sequence length="181" mass="20693">MIATKGNVPRLLWLGWFRPIKFAFRRLPCCRKFKRSFRLLPDHFLKTLSWKQSGIDRTSPVNFRPKPTQVQTDLITGMIDLTLSQVECEQKTKRDKASGSVDDQCETSTKELPRSNCVLVAERTAQHRDKPFLAARKKLKVVADNVTKEKDAHSFTSGLDFARKQRKANEDDVGSGETVQE</sequence>
<evidence type="ECO:0000313" key="3">
    <source>
        <dbReference type="Proteomes" id="UP000663828"/>
    </source>
</evidence>
<organism evidence="2 3">
    <name type="scientific">Adineta ricciae</name>
    <name type="common">Rotifer</name>
    <dbReference type="NCBI Taxonomy" id="249248"/>
    <lineage>
        <taxon>Eukaryota</taxon>
        <taxon>Metazoa</taxon>
        <taxon>Spiralia</taxon>
        <taxon>Gnathifera</taxon>
        <taxon>Rotifera</taxon>
        <taxon>Eurotatoria</taxon>
        <taxon>Bdelloidea</taxon>
        <taxon>Adinetida</taxon>
        <taxon>Adinetidae</taxon>
        <taxon>Adineta</taxon>
    </lineage>
</organism>
<dbReference type="EMBL" id="CAJNOR010004589">
    <property type="protein sequence ID" value="CAF1514090.1"/>
    <property type="molecule type" value="Genomic_DNA"/>
</dbReference>
<feature type="compositionally biased region" description="Basic and acidic residues" evidence="1">
    <location>
        <begin position="161"/>
        <end position="170"/>
    </location>
</feature>
<feature type="region of interest" description="Disordered" evidence="1">
    <location>
        <begin position="147"/>
        <end position="181"/>
    </location>
</feature>
<dbReference type="AlphaFoldDB" id="A0A815UA67"/>
<dbReference type="Proteomes" id="UP000663828">
    <property type="component" value="Unassembled WGS sequence"/>
</dbReference>
<gene>
    <name evidence="2" type="ORF">XAT740_LOCUS40391</name>
</gene>
<keyword evidence="3" id="KW-1185">Reference proteome</keyword>
<evidence type="ECO:0000256" key="1">
    <source>
        <dbReference type="SAM" id="MobiDB-lite"/>
    </source>
</evidence>
<comment type="caution">
    <text evidence="2">The sequence shown here is derived from an EMBL/GenBank/DDBJ whole genome shotgun (WGS) entry which is preliminary data.</text>
</comment>
<evidence type="ECO:0000313" key="2">
    <source>
        <dbReference type="EMBL" id="CAF1514090.1"/>
    </source>
</evidence>
<accession>A0A815UA67</accession>
<proteinExistence type="predicted"/>
<name>A0A815UA67_ADIRI</name>
<reference evidence="2" key="1">
    <citation type="submission" date="2021-02" db="EMBL/GenBank/DDBJ databases">
        <authorList>
            <person name="Nowell W R."/>
        </authorList>
    </citation>
    <scope>NUCLEOTIDE SEQUENCE</scope>
</reference>